<keyword evidence="2" id="KW-1185">Reference proteome</keyword>
<dbReference type="AlphaFoldDB" id="A0A975DCP1"/>
<dbReference type="SUPFAM" id="SSF117281">
    <property type="entry name" value="Kelch motif"/>
    <property type="match status" value="1"/>
</dbReference>
<dbReference type="RefSeq" id="WP_208832573.1">
    <property type="nucleotide sequence ID" value="NZ_CP072110.1"/>
</dbReference>
<dbReference type="Proteomes" id="UP000682739">
    <property type="component" value="Chromosome"/>
</dbReference>
<sequence length="353" mass="38676">MSLLFALIVASSNTLYEIPDLPEPVANNAVAKVTVSTEEESKQVYFLSFMGLGKGKSHSDVHDKVFALKLAKNLSDSQWQQKKNVPSSLSLTGRLASTAVGIGADAYLFGGYTVAEDHTEISSPDVFKYEVTSDTYTRLASMPVPVDDSVALSYQDRYIYLVSGWHNDGNVNLTQVYDIETDSWFQASPFLGKAVFGQAGAISDNVMVVCDGVETVANPNRRRSFGDVAQCLKGTIDKNNPAKVDWRTIPHPTADAHYRMAAASYKGAIYMIGGSNNPYNYDGMGYDGKPAPASSHVWRFDVSNNQWQIIQPSKTSTMDHRGLLEHNGILYRIGGMDAQQNVMGKVIGYSLKE</sequence>
<dbReference type="InterPro" id="IPR011498">
    <property type="entry name" value="Kelch_2"/>
</dbReference>
<dbReference type="EMBL" id="CP072110">
    <property type="protein sequence ID" value="QTH64519.1"/>
    <property type="molecule type" value="Genomic_DNA"/>
</dbReference>
<evidence type="ECO:0000313" key="1">
    <source>
        <dbReference type="EMBL" id="QTH64519.1"/>
    </source>
</evidence>
<protein>
    <submittedName>
        <fullName evidence="1">Galactose oxidase</fullName>
    </submittedName>
</protein>
<organism evidence="1 2">
    <name type="scientific">Psychrosphaera ytuae</name>
    <dbReference type="NCBI Taxonomy" id="2820710"/>
    <lineage>
        <taxon>Bacteria</taxon>
        <taxon>Pseudomonadati</taxon>
        <taxon>Pseudomonadota</taxon>
        <taxon>Gammaproteobacteria</taxon>
        <taxon>Alteromonadales</taxon>
        <taxon>Pseudoalteromonadaceae</taxon>
        <taxon>Psychrosphaera</taxon>
    </lineage>
</organism>
<dbReference type="Gene3D" id="2.120.10.80">
    <property type="entry name" value="Kelch-type beta propeller"/>
    <property type="match status" value="2"/>
</dbReference>
<evidence type="ECO:0000313" key="2">
    <source>
        <dbReference type="Proteomes" id="UP000682739"/>
    </source>
</evidence>
<gene>
    <name evidence="1" type="ORF">J1N51_03315</name>
</gene>
<reference evidence="1" key="1">
    <citation type="submission" date="2021-03" db="EMBL/GenBank/DDBJ databases">
        <title>Description of Psychrosphaera ytuae sp. nov. isolated from deep sea sediment of South China Sea.</title>
        <authorList>
            <person name="Zhang J."/>
            <person name="Xu X.-D."/>
        </authorList>
    </citation>
    <scope>NUCLEOTIDE SEQUENCE</scope>
    <source>
        <strain evidence="1">MTZ26</strain>
    </source>
</reference>
<proteinExistence type="predicted"/>
<dbReference type="Pfam" id="PF07646">
    <property type="entry name" value="Kelch_2"/>
    <property type="match status" value="1"/>
</dbReference>
<dbReference type="InterPro" id="IPR015915">
    <property type="entry name" value="Kelch-typ_b-propeller"/>
</dbReference>
<dbReference type="PANTHER" id="PTHR45632">
    <property type="entry name" value="LD33804P"/>
    <property type="match status" value="1"/>
</dbReference>
<dbReference type="KEGG" id="psym:J1N51_03315"/>
<name>A0A975DCP1_9GAMM</name>
<accession>A0A975DCP1</accession>